<dbReference type="InterPro" id="IPR013325">
    <property type="entry name" value="RNA_pol_sigma_r2"/>
</dbReference>
<keyword evidence="2" id="KW-1185">Reference proteome</keyword>
<dbReference type="GO" id="GO:0003700">
    <property type="term" value="F:DNA-binding transcription factor activity"/>
    <property type="evidence" value="ECO:0007669"/>
    <property type="project" value="InterPro"/>
</dbReference>
<dbReference type="Proteomes" id="UP000563523">
    <property type="component" value="Unassembled WGS sequence"/>
</dbReference>
<comment type="caution">
    <text evidence="1">The sequence shown here is derived from an EMBL/GenBank/DDBJ whole genome shotgun (WGS) entry which is preliminary data.</text>
</comment>
<proteinExistence type="predicted"/>
<dbReference type="EMBL" id="JABZEC010000002">
    <property type="protein sequence ID" value="NVY95988.1"/>
    <property type="molecule type" value="Genomic_DNA"/>
</dbReference>
<reference evidence="1 2" key="1">
    <citation type="submission" date="2020-06" db="EMBL/GenBank/DDBJ databases">
        <authorList>
            <person name="Kang J."/>
        </authorList>
    </citation>
    <scope>NUCLEOTIDE SEQUENCE [LARGE SCALE GENOMIC DNA]</scope>
    <source>
        <strain evidence="1 2">DCY120</strain>
    </source>
</reference>
<dbReference type="GO" id="GO:0006352">
    <property type="term" value="P:DNA-templated transcription initiation"/>
    <property type="evidence" value="ECO:0007669"/>
    <property type="project" value="InterPro"/>
</dbReference>
<dbReference type="SUPFAM" id="SSF88946">
    <property type="entry name" value="Sigma2 domain of RNA polymerase sigma factors"/>
    <property type="match status" value="1"/>
</dbReference>
<evidence type="ECO:0000313" key="1">
    <source>
        <dbReference type="EMBL" id="NVY95988.1"/>
    </source>
</evidence>
<protein>
    <submittedName>
        <fullName evidence="1">Sigma-70 family RNA polymerase sigma factor</fullName>
    </submittedName>
</protein>
<name>A0A850RAZ5_9LACO</name>
<evidence type="ECO:0000313" key="2">
    <source>
        <dbReference type="Proteomes" id="UP000563523"/>
    </source>
</evidence>
<dbReference type="Gene3D" id="1.10.1740.10">
    <property type="match status" value="1"/>
</dbReference>
<dbReference type="RefSeq" id="WP_176942157.1">
    <property type="nucleotide sequence ID" value="NZ_JABZEC010000002.1"/>
</dbReference>
<sequence>MESLNLLQEEQHWIRAVKLQHSSQSLEQLFKKYRPMIENLCNLHQLRLYDREDWYQEARIVCFETCLIYDCSQGSKFGSFFKLRLKNHLANLLRYQLAFKRRSNVATVSFEQLLQEDPELEDLLAIFGRASNERIIFEYRTFIHQLSTIEIKGFQILLGLNTPEQVTQSGTYTKVQVQRAMSRSRVKFRSFCQAHGLDT</sequence>
<gene>
    <name evidence="1" type="ORF">HU830_02130</name>
</gene>
<dbReference type="AlphaFoldDB" id="A0A850RAZ5"/>
<accession>A0A850RAZ5</accession>
<organism evidence="1 2">
    <name type="scientific">Bombilactobacillus apium</name>
    <dbReference type="NCBI Taxonomy" id="2675299"/>
    <lineage>
        <taxon>Bacteria</taxon>
        <taxon>Bacillati</taxon>
        <taxon>Bacillota</taxon>
        <taxon>Bacilli</taxon>
        <taxon>Lactobacillales</taxon>
        <taxon>Lactobacillaceae</taxon>
        <taxon>Bombilactobacillus</taxon>
    </lineage>
</organism>